<comment type="caution">
    <text evidence="1">The sequence shown here is derived from an EMBL/GenBank/DDBJ whole genome shotgun (WGS) entry which is preliminary data.</text>
</comment>
<keyword evidence="2" id="KW-1185">Reference proteome</keyword>
<evidence type="ECO:0008006" key="3">
    <source>
        <dbReference type="Google" id="ProtNLM"/>
    </source>
</evidence>
<dbReference type="RefSeq" id="WP_284938653.1">
    <property type="nucleotide sequence ID" value="NZ_JANURM010000026.1"/>
</dbReference>
<evidence type="ECO:0000313" key="2">
    <source>
        <dbReference type="Proteomes" id="UP001173801"/>
    </source>
</evidence>
<accession>A0ABT7HTD9</accession>
<sequence length="131" mass="15062">MARSLCLLIALINFTFSSEEFIFWANVSVKNYIISSQNLNISKSMVKSTKSSNYICEIFGKKDENQTTISFLKRHEDALFECFANQKINVQDEIKKQGINVYKNTNLAIKPIHFTIEFKPNSAIILVFQGR</sequence>
<proteinExistence type="predicted"/>
<reference evidence="1" key="2">
    <citation type="journal article" date="2023" name="Microorganisms">
        <title>Isolation and Genomic Characteristics of Cat-Borne Campylobacter felis sp. nov. and Sheep-Borne Campylobacter ovis sp. nov.</title>
        <authorList>
            <person name="Wang H."/>
            <person name="Li Y."/>
            <person name="Gu Y."/>
            <person name="Zhou G."/>
            <person name="Chen X."/>
            <person name="Zhang X."/>
            <person name="Shao Z."/>
            <person name="Zhang J."/>
            <person name="Zhang M."/>
        </authorList>
    </citation>
    <scope>NUCLEOTIDE SEQUENCE</scope>
    <source>
        <strain evidence="1">PS10</strain>
    </source>
</reference>
<dbReference type="Proteomes" id="UP001173801">
    <property type="component" value="Unassembled WGS sequence"/>
</dbReference>
<protein>
    <recommendedName>
        <fullName evidence="3">Flagellar-associated protein FlgQ</fullName>
    </recommendedName>
</protein>
<name>A0ABT7HTD9_9BACT</name>
<evidence type="ECO:0000313" key="1">
    <source>
        <dbReference type="EMBL" id="MDL0089898.1"/>
    </source>
</evidence>
<dbReference type="EMBL" id="JANURM010000026">
    <property type="protein sequence ID" value="MDL0089898.1"/>
    <property type="molecule type" value="Genomic_DNA"/>
</dbReference>
<reference evidence="1" key="1">
    <citation type="submission" date="2022-08" db="EMBL/GenBank/DDBJ databases">
        <authorList>
            <person name="Wang H."/>
        </authorList>
    </citation>
    <scope>NUCLEOTIDE SEQUENCE</scope>
    <source>
        <strain evidence="1">PS10</strain>
    </source>
</reference>
<gene>
    <name evidence="1" type="ORF">NYG85_11080</name>
</gene>
<organism evidence="1 2">
    <name type="scientific">Campylobacter gastrosuis</name>
    <dbReference type="NCBI Taxonomy" id="2974576"/>
    <lineage>
        <taxon>Bacteria</taxon>
        <taxon>Pseudomonadati</taxon>
        <taxon>Campylobacterota</taxon>
        <taxon>Epsilonproteobacteria</taxon>
        <taxon>Campylobacterales</taxon>
        <taxon>Campylobacteraceae</taxon>
        <taxon>Campylobacter</taxon>
    </lineage>
</organism>